<sequence>MSAANRTALVNELREALADLAPADMSTDEIITLLTVVRTPLERKQIRQQKPPIPLRLMRDPERV</sequence>
<proteinExistence type="predicted"/>
<dbReference type="RefSeq" id="WP_147292280.1">
    <property type="nucleotide sequence ID" value="NZ_JACKST010000002.1"/>
</dbReference>
<dbReference type="Proteomes" id="UP000254291">
    <property type="component" value="Unassembled WGS sequence"/>
</dbReference>
<evidence type="ECO:0000313" key="2">
    <source>
        <dbReference type="Proteomes" id="UP000254291"/>
    </source>
</evidence>
<name>A0A378SM39_9MYCO</name>
<dbReference type="EMBL" id="UGQM01000001">
    <property type="protein sequence ID" value="STZ43198.1"/>
    <property type="molecule type" value="Genomic_DNA"/>
</dbReference>
<accession>A0A378SM39</accession>
<dbReference type="AlphaFoldDB" id="A0A378SM39"/>
<reference evidence="1 2" key="1">
    <citation type="submission" date="2018-06" db="EMBL/GenBank/DDBJ databases">
        <authorList>
            <consortium name="Pathogen Informatics"/>
            <person name="Doyle S."/>
        </authorList>
    </citation>
    <scope>NUCLEOTIDE SEQUENCE [LARGE SCALE GENOMIC DNA]</scope>
    <source>
        <strain evidence="1 2">NCTC10742</strain>
    </source>
</reference>
<gene>
    <name evidence="1" type="ORF">NCTC10742_02415</name>
</gene>
<organism evidence="1 2">
    <name type="scientific">Mycolicibacterium gilvum</name>
    <dbReference type="NCBI Taxonomy" id="1804"/>
    <lineage>
        <taxon>Bacteria</taxon>
        <taxon>Bacillati</taxon>
        <taxon>Actinomycetota</taxon>
        <taxon>Actinomycetes</taxon>
        <taxon>Mycobacteriales</taxon>
        <taxon>Mycobacteriaceae</taxon>
        <taxon>Mycolicibacterium</taxon>
    </lineage>
</organism>
<evidence type="ECO:0000313" key="1">
    <source>
        <dbReference type="EMBL" id="STZ43198.1"/>
    </source>
</evidence>
<protein>
    <submittedName>
        <fullName evidence="1">Uncharacterized protein</fullName>
    </submittedName>
</protein>